<dbReference type="RefSeq" id="WP_191142835.1">
    <property type="nucleotide sequence ID" value="NZ_JACXAH010000043.1"/>
</dbReference>
<protein>
    <submittedName>
        <fullName evidence="2">Helix-turn-helix transcriptional regulator</fullName>
    </submittedName>
</protein>
<feature type="domain" description="HTH cro/C1-type" evidence="1">
    <location>
        <begin position="4"/>
        <end position="58"/>
    </location>
</feature>
<comment type="caution">
    <text evidence="2">The sequence shown here is derived from an EMBL/GenBank/DDBJ whole genome shotgun (WGS) entry which is preliminary data.</text>
</comment>
<dbReference type="SMART" id="SM00530">
    <property type="entry name" value="HTH_XRE"/>
    <property type="match status" value="1"/>
</dbReference>
<dbReference type="InterPro" id="IPR001387">
    <property type="entry name" value="Cro/C1-type_HTH"/>
</dbReference>
<evidence type="ECO:0000313" key="2">
    <source>
        <dbReference type="EMBL" id="MBD1373876.1"/>
    </source>
</evidence>
<dbReference type="Proteomes" id="UP000661691">
    <property type="component" value="Unassembled WGS sequence"/>
</dbReference>
<dbReference type="Gene3D" id="1.10.260.40">
    <property type="entry name" value="lambda repressor-like DNA-binding domains"/>
    <property type="match status" value="1"/>
</dbReference>
<dbReference type="InterPro" id="IPR010982">
    <property type="entry name" value="Lambda_DNA-bd_dom_sf"/>
</dbReference>
<gene>
    <name evidence="2" type="ORF">IC620_16145</name>
</gene>
<dbReference type="GO" id="GO:0003677">
    <property type="term" value="F:DNA binding"/>
    <property type="evidence" value="ECO:0007669"/>
    <property type="project" value="InterPro"/>
</dbReference>
<sequence>MTVLKQVRLSRRMTQLQVASLLGITKRMYQYLEASERFPSWKVAQRLEEVFKLPVGELLRQVEAKDERMVQ</sequence>
<dbReference type="EMBL" id="JACXAH010000043">
    <property type="protein sequence ID" value="MBD1373876.1"/>
    <property type="molecule type" value="Genomic_DNA"/>
</dbReference>
<evidence type="ECO:0000259" key="1">
    <source>
        <dbReference type="PROSITE" id="PS50943"/>
    </source>
</evidence>
<reference evidence="2" key="1">
    <citation type="submission" date="2020-09" db="EMBL/GenBank/DDBJ databases">
        <title>A novel bacterium of genus Hazenella, isolated from South China Sea.</title>
        <authorList>
            <person name="Huang H."/>
            <person name="Mo K."/>
            <person name="Hu Y."/>
        </authorList>
    </citation>
    <scope>NUCLEOTIDE SEQUENCE</scope>
    <source>
        <strain evidence="2">IB182357</strain>
    </source>
</reference>
<dbReference type="AlphaFoldDB" id="A0A926RYW0"/>
<proteinExistence type="predicted"/>
<keyword evidence="3" id="KW-1185">Reference proteome</keyword>
<dbReference type="Pfam" id="PF01381">
    <property type="entry name" value="HTH_3"/>
    <property type="match status" value="1"/>
</dbReference>
<organism evidence="2 3">
    <name type="scientific">Polycladospora coralii</name>
    <dbReference type="NCBI Taxonomy" id="2771432"/>
    <lineage>
        <taxon>Bacteria</taxon>
        <taxon>Bacillati</taxon>
        <taxon>Bacillota</taxon>
        <taxon>Bacilli</taxon>
        <taxon>Bacillales</taxon>
        <taxon>Thermoactinomycetaceae</taxon>
        <taxon>Polycladospora</taxon>
    </lineage>
</organism>
<accession>A0A926RYW0</accession>
<name>A0A926RYW0_9BACL</name>
<dbReference type="PROSITE" id="PS50943">
    <property type="entry name" value="HTH_CROC1"/>
    <property type="match status" value="1"/>
</dbReference>
<dbReference type="SUPFAM" id="SSF47413">
    <property type="entry name" value="lambda repressor-like DNA-binding domains"/>
    <property type="match status" value="1"/>
</dbReference>
<dbReference type="CDD" id="cd00093">
    <property type="entry name" value="HTH_XRE"/>
    <property type="match status" value="1"/>
</dbReference>
<evidence type="ECO:0000313" key="3">
    <source>
        <dbReference type="Proteomes" id="UP000661691"/>
    </source>
</evidence>